<dbReference type="EMBL" id="LHPJ01000007">
    <property type="protein sequence ID" value="KOO03637.1"/>
    <property type="molecule type" value="Genomic_DNA"/>
</dbReference>
<evidence type="ECO:0008006" key="3">
    <source>
        <dbReference type="Google" id="ProtNLM"/>
    </source>
</evidence>
<evidence type="ECO:0000313" key="2">
    <source>
        <dbReference type="Proteomes" id="UP000037515"/>
    </source>
</evidence>
<dbReference type="Pfam" id="PF06097">
    <property type="entry name" value="DUF945"/>
    <property type="match status" value="1"/>
</dbReference>
<dbReference type="STRING" id="693.AKJ17_09860"/>
<proteinExistence type="predicted"/>
<dbReference type="Proteomes" id="UP000037515">
    <property type="component" value="Unassembled WGS sequence"/>
</dbReference>
<dbReference type="AlphaFoldDB" id="A0A0M0HP48"/>
<name>A0A0M0HP48_VIBNE</name>
<dbReference type="InterPro" id="IPR010352">
    <property type="entry name" value="DUF945"/>
</dbReference>
<protein>
    <recommendedName>
        <fullName evidence="3">DUF945 domain-containing protein</fullName>
    </recommendedName>
</protein>
<comment type="caution">
    <text evidence="1">The sequence shown here is derived from an EMBL/GenBank/DDBJ whole genome shotgun (WGS) entry which is preliminary data.</text>
</comment>
<keyword evidence="2" id="KW-1185">Reference proteome</keyword>
<organism evidence="1 2">
    <name type="scientific">Vibrio nereis</name>
    <dbReference type="NCBI Taxonomy" id="693"/>
    <lineage>
        <taxon>Bacteria</taxon>
        <taxon>Pseudomonadati</taxon>
        <taxon>Pseudomonadota</taxon>
        <taxon>Gammaproteobacteria</taxon>
        <taxon>Vibrionales</taxon>
        <taxon>Vibrionaceae</taxon>
        <taxon>Vibrio</taxon>
    </lineage>
</organism>
<reference evidence="2" key="1">
    <citation type="submission" date="2015-08" db="EMBL/GenBank/DDBJ databases">
        <title>Vibrio galatheae sp. nov., a novel member of the Vibrionaceae family isolated from the Solomon Islands.</title>
        <authorList>
            <person name="Giubergia S."/>
            <person name="Machado H."/>
            <person name="Mateiu R.V."/>
            <person name="Gram L."/>
        </authorList>
    </citation>
    <scope>NUCLEOTIDE SEQUENCE [LARGE SCALE GENOMIC DNA]</scope>
    <source>
        <strain evidence="2">DSM 19584</strain>
    </source>
</reference>
<sequence>MHQLKKIGAIGGAVSLALCWPLAVGQIGHNVIRDGISHLNTQSVQAEIIQYDRGYLSSEVKTRYTVTDPDLAQQLALDGLPSEYVVSSHVQHGLITLKATSVLENMDDLPLTLSTVTQLNGNTDYTLKLDNWHQANDGAMMSMTPSELKGHVTVLGEITYDLTIPSVEVDFNSGEKFLLAGIEGTGDGRIQNGFWLGSQDATIADMSLLDTSQSPIVAMKNAQYQFSSSLTETTERVSSQHVIGIEALETSQGNVDNFAMDVEFGDLDQKSFEYLVNLYKDNPQLTPEHIESAIPYVDTLFAKGFHLTMNNLSMTLAEKGQFESQLRVAVPEGTKNITQNPDAIIPALTGNVDTYVSDELLLQFPMISEAVEEATTNEFIEKTEQGYQVKAEIKGGNLIFENGQKIPLMALLLPVMMQ</sequence>
<dbReference type="RefSeq" id="WP_053395629.1">
    <property type="nucleotide sequence ID" value="NZ_LHPJ01000007.1"/>
</dbReference>
<accession>A0A0M0HP48</accession>
<evidence type="ECO:0000313" key="1">
    <source>
        <dbReference type="EMBL" id="KOO03637.1"/>
    </source>
</evidence>
<dbReference type="OrthoDB" id="5915128at2"/>
<gene>
    <name evidence="1" type="ORF">AKJ17_09860</name>
</gene>
<dbReference type="PATRIC" id="fig|693.5.peg.2018"/>